<keyword evidence="4" id="KW-1185">Reference proteome</keyword>
<dbReference type="InterPro" id="IPR036388">
    <property type="entry name" value="WH-like_DNA-bd_sf"/>
</dbReference>
<dbReference type="Pfam" id="PF03551">
    <property type="entry name" value="PadR"/>
    <property type="match status" value="1"/>
</dbReference>
<evidence type="ECO:0000256" key="1">
    <source>
        <dbReference type="SAM" id="MobiDB-lite"/>
    </source>
</evidence>
<dbReference type="EMBL" id="FNFM01000002">
    <property type="protein sequence ID" value="SDJ85324.1"/>
    <property type="molecule type" value="Genomic_DNA"/>
</dbReference>
<keyword evidence="3" id="KW-0238">DNA-binding</keyword>
<protein>
    <submittedName>
        <fullName evidence="3">DNA-binding transcriptional regulator, PadR family</fullName>
    </submittedName>
</protein>
<gene>
    <name evidence="3" type="ORF">SAMN04487820_102375</name>
</gene>
<evidence type="ECO:0000313" key="3">
    <source>
        <dbReference type="EMBL" id="SDJ85324.1"/>
    </source>
</evidence>
<dbReference type="Gene3D" id="1.10.10.10">
    <property type="entry name" value="Winged helix-like DNA-binding domain superfamily/Winged helix DNA-binding domain"/>
    <property type="match status" value="1"/>
</dbReference>
<reference evidence="4" key="1">
    <citation type="submission" date="2016-10" db="EMBL/GenBank/DDBJ databases">
        <authorList>
            <person name="Varghese N."/>
            <person name="Submissions S."/>
        </authorList>
    </citation>
    <scope>NUCLEOTIDE SEQUENCE [LARGE SCALE GENOMIC DNA]</scope>
    <source>
        <strain evidence="4">DSM 45460</strain>
    </source>
</reference>
<accession>A0A1G8X4E9</accession>
<feature type="compositionally biased region" description="Basic and acidic residues" evidence="1">
    <location>
        <begin position="184"/>
        <end position="194"/>
    </location>
</feature>
<dbReference type="AlphaFoldDB" id="A0A1G8X4E9"/>
<dbReference type="GO" id="GO:0003677">
    <property type="term" value="F:DNA binding"/>
    <property type="evidence" value="ECO:0007669"/>
    <property type="project" value="UniProtKB-KW"/>
</dbReference>
<feature type="region of interest" description="Disordered" evidence="1">
    <location>
        <begin position="170"/>
        <end position="194"/>
    </location>
</feature>
<dbReference type="SUPFAM" id="SSF46785">
    <property type="entry name" value="Winged helix' DNA-binding domain"/>
    <property type="match status" value="1"/>
</dbReference>
<sequence>MLELAVLGLLHEAPMHGYELRKRLQEIRAFSCGTVYPTLRRMSRAGLIEETQEEQEAQRSRRARRVYRLTEPGRDRFVELVEDCGPRACQDEAFDVRLAFFARTPPTIRMRILESRRRRVEQRREGQRAILARADEQCDRYTAQLHRLGLDHSELEVRWLDELIAHERAEQGAERPAGVGGLDRGLDRDTTNGT</sequence>
<dbReference type="PANTHER" id="PTHR33169">
    <property type="entry name" value="PADR-FAMILY TRANSCRIPTIONAL REGULATOR"/>
    <property type="match status" value="1"/>
</dbReference>
<organism evidence="3 4">
    <name type="scientific">Actinopolyspora mzabensis</name>
    <dbReference type="NCBI Taxonomy" id="995066"/>
    <lineage>
        <taxon>Bacteria</taxon>
        <taxon>Bacillati</taxon>
        <taxon>Actinomycetota</taxon>
        <taxon>Actinomycetes</taxon>
        <taxon>Actinopolysporales</taxon>
        <taxon>Actinopolysporaceae</taxon>
        <taxon>Actinopolyspora</taxon>
    </lineage>
</organism>
<dbReference type="Proteomes" id="UP000199213">
    <property type="component" value="Unassembled WGS sequence"/>
</dbReference>
<dbReference type="PANTHER" id="PTHR33169:SF26">
    <property type="entry name" value="CONSERVED PROTEIN"/>
    <property type="match status" value="1"/>
</dbReference>
<dbReference type="OrthoDB" id="2374094at2"/>
<dbReference type="InterPro" id="IPR052509">
    <property type="entry name" value="Metal_resp_DNA-bind_regulator"/>
</dbReference>
<dbReference type="InterPro" id="IPR036390">
    <property type="entry name" value="WH_DNA-bd_sf"/>
</dbReference>
<evidence type="ECO:0000259" key="2">
    <source>
        <dbReference type="Pfam" id="PF03551"/>
    </source>
</evidence>
<dbReference type="InterPro" id="IPR005149">
    <property type="entry name" value="Tscrpt_reg_PadR_N"/>
</dbReference>
<feature type="domain" description="Transcription regulator PadR N-terminal" evidence="2">
    <location>
        <begin position="6"/>
        <end position="77"/>
    </location>
</feature>
<name>A0A1G8X4E9_ACTMZ</name>
<dbReference type="RefSeq" id="WP_092626622.1">
    <property type="nucleotide sequence ID" value="NZ_FNFM01000002.1"/>
</dbReference>
<proteinExistence type="predicted"/>
<evidence type="ECO:0000313" key="4">
    <source>
        <dbReference type="Proteomes" id="UP000199213"/>
    </source>
</evidence>